<accession>D3BU55</accession>
<sequence>MNRSLSLIICTIGIALLAHSVLSALQHRSYLRLTNKSFEHIPYDIALESIVALLVSSWGIINLAPKLIPIKATHHLSKRSYESIDYRPDFIQFNNRARYLSDLLAEPCRTCR</sequence>
<evidence type="ECO:0000256" key="2">
    <source>
        <dbReference type="ARBA" id="ARBA00006109"/>
    </source>
</evidence>
<dbReference type="GO" id="GO:0005794">
    <property type="term" value="C:Golgi apparatus"/>
    <property type="evidence" value="ECO:0007669"/>
    <property type="project" value="TreeGrafter"/>
</dbReference>
<evidence type="ECO:0000256" key="4">
    <source>
        <dbReference type="ARBA" id="ARBA00022692"/>
    </source>
</evidence>
<keyword evidence="5" id="KW-0256">Endoplasmic reticulum</keyword>
<dbReference type="GO" id="GO:0005886">
    <property type="term" value="C:plasma membrane"/>
    <property type="evidence" value="ECO:0007669"/>
    <property type="project" value="TreeGrafter"/>
</dbReference>
<name>D3BU55_HETP5</name>
<reference evidence="8 9" key="1">
    <citation type="journal article" date="2011" name="Genome Res.">
        <title>Phylogeny-wide analysis of social amoeba genomes highlights ancient origins for complex intercellular communication.</title>
        <authorList>
            <person name="Heidel A.J."/>
            <person name="Lawal H.M."/>
            <person name="Felder M."/>
            <person name="Schilde C."/>
            <person name="Helps N.R."/>
            <person name="Tunggal B."/>
            <person name="Rivero F."/>
            <person name="John U."/>
            <person name="Schleicher M."/>
            <person name="Eichinger L."/>
            <person name="Platzer M."/>
            <person name="Noegel A.A."/>
            <person name="Schaap P."/>
            <person name="Gloeckner G."/>
        </authorList>
    </citation>
    <scope>NUCLEOTIDE SEQUENCE [LARGE SCALE GENOMIC DNA]</scope>
    <source>
        <strain evidence="9">ATCC 26659 / Pp 5 / PN500</strain>
    </source>
</reference>
<protein>
    <submittedName>
        <fullName evidence="8">Putative transmembrane protein</fullName>
    </submittedName>
</protein>
<evidence type="ECO:0000256" key="5">
    <source>
        <dbReference type="ARBA" id="ARBA00022824"/>
    </source>
</evidence>
<keyword evidence="9" id="KW-1185">Reference proteome</keyword>
<dbReference type="RefSeq" id="XP_020427190.1">
    <property type="nucleotide sequence ID" value="XM_020582423.1"/>
</dbReference>
<comment type="subunit">
    <text evidence="3">Component of the ER membrane protein complex (EMC).</text>
</comment>
<dbReference type="InterPro" id="IPR018937">
    <property type="entry name" value="MMgT"/>
</dbReference>
<evidence type="ECO:0000256" key="7">
    <source>
        <dbReference type="ARBA" id="ARBA00023136"/>
    </source>
</evidence>
<dbReference type="Pfam" id="PF10270">
    <property type="entry name" value="MMgT"/>
    <property type="match status" value="1"/>
</dbReference>
<gene>
    <name evidence="8" type="primary">mmgt</name>
    <name evidence="8" type="ORF">PPL_11674</name>
</gene>
<dbReference type="OMA" id="HRGRVMF"/>
<comment type="similarity">
    <text evidence="2">Belongs to the membrane magnesium transporter (TC 1.A.67) family.</text>
</comment>
<evidence type="ECO:0000313" key="9">
    <source>
        <dbReference type="Proteomes" id="UP000001396"/>
    </source>
</evidence>
<comment type="subcellular location">
    <subcellularLocation>
        <location evidence="1">Endoplasmic reticulum membrane</location>
        <topology evidence="1">Multi-pass membrane protein</topology>
    </subcellularLocation>
</comment>
<dbReference type="STRING" id="670386.D3BU55"/>
<comment type="caution">
    <text evidence="8">The sequence shown here is derived from an EMBL/GenBank/DDBJ whole genome shotgun (WGS) entry which is preliminary data.</text>
</comment>
<dbReference type="GO" id="GO:0022890">
    <property type="term" value="F:inorganic cation transmembrane transporter activity"/>
    <property type="evidence" value="ECO:0007669"/>
    <property type="project" value="TreeGrafter"/>
</dbReference>
<dbReference type="GO" id="GO:0005769">
    <property type="term" value="C:early endosome"/>
    <property type="evidence" value="ECO:0007669"/>
    <property type="project" value="TreeGrafter"/>
</dbReference>
<dbReference type="EMBL" id="ADBJ01000058">
    <property type="protein sequence ID" value="EFA75056.1"/>
    <property type="molecule type" value="Genomic_DNA"/>
</dbReference>
<dbReference type="PANTHER" id="PTHR21181:SF7">
    <property type="entry name" value="ER MEMBRANE PROTEIN COMPLEX SUBUNIT 5"/>
    <property type="match status" value="1"/>
</dbReference>
<evidence type="ECO:0000256" key="3">
    <source>
        <dbReference type="ARBA" id="ARBA00011276"/>
    </source>
</evidence>
<dbReference type="Proteomes" id="UP000001396">
    <property type="component" value="Unassembled WGS sequence"/>
</dbReference>
<dbReference type="GO" id="GO:0072546">
    <property type="term" value="C:EMC complex"/>
    <property type="evidence" value="ECO:0007669"/>
    <property type="project" value="TreeGrafter"/>
</dbReference>
<evidence type="ECO:0000256" key="6">
    <source>
        <dbReference type="ARBA" id="ARBA00022989"/>
    </source>
</evidence>
<dbReference type="GeneID" id="31367142"/>
<dbReference type="InParanoid" id="D3BU55"/>
<organism evidence="8 9">
    <name type="scientific">Heterostelium pallidum (strain ATCC 26659 / Pp 5 / PN500)</name>
    <name type="common">Cellular slime mold</name>
    <name type="synonym">Polysphondylium pallidum</name>
    <dbReference type="NCBI Taxonomy" id="670386"/>
    <lineage>
        <taxon>Eukaryota</taxon>
        <taxon>Amoebozoa</taxon>
        <taxon>Evosea</taxon>
        <taxon>Eumycetozoa</taxon>
        <taxon>Dictyostelia</taxon>
        <taxon>Acytosteliales</taxon>
        <taxon>Acytosteliaceae</taxon>
        <taxon>Heterostelium</taxon>
    </lineage>
</organism>
<proteinExistence type="inferred from homology"/>
<dbReference type="AlphaFoldDB" id="D3BU55"/>
<keyword evidence="4 8" id="KW-0812">Transmembrane</keyword>
<dbReference type="FunCoup" id="D3BU55">
    <property type="interactions" value="213"/>
</dbReference>
<evidence type="ECO:0000313" key="8">
    <source>
        <dbReference type="EMBL" id="EFA75056.1"/>
    </source>
</evidence>
<keyword evidence="7" id="KW-0472">Membrane</keyword>
<dbReference type="PANTHER" id="PTHR21181">
    <property type="match status" value="1"/>
</dbReference>
<keyword evidence="6" id="KW-1133">Transmembrane helix</keyword>
<evidence type="ECO:0000256" key="1">
    <source>
        <dbReference type="ARBA" id="ARBA00004477"/>
    </source>
</evidence>